<dbReference type="InterPro" id="IPR039313">
    <property type="entry name" value="HIT4"/>
</dbReference>
<keyword evidence="2" id="KW-1185">Reference proteome</keyword>
<organism evidence="1 2">
    <name type="scientific">Cyanidiococcus yangmingshanensis</name>
    <dbReference type="NCBI Taxonomy" id="2690220"/>
    <lineage>
        <taxon>Eukaryota</taxon>
        <taxon>Rhodophyta</taxon>
        <taxon>Bangiophyceae</taxon>
        <taxon>Cyanidiales</taxon>
        <taxon>Cyanidiaceae</taxon>
        <taxon>Cyanidiococcus</taxon>
    </lineage>
</organism>
<sequence length="322" mass="37397">MTSTRTNEATATAIPDWTPIWRRVFYVGTEWDQIGDVYRFPWDFGHLDADVISFLREPSVVRWYLFGATEPQLVHWQQRETVLPIPTVVVVQSKSSPPPIVGIKSVQRTEEEIVPMRAVKMGFFPLDISEWHSLSSTRSGSSTIGKQCVTDRVQLLQCEQRRSSLRSLSAERLHRFDYVLPYSLRAELLAPDDDQEVDSTVDGMAEIPERPGQPIYFEFDWEMDPLEEYISEQLSAESVADTDTNRAALRRAIQEAIELRQAALRKERAMRKARLEALTPTERESYRDMRIVKYYPRNDEPDIRACKTRFVNRYYGKANEVR</sequence>
<dbReference type="PANTHER" id="PTHR33704">
    <property type="entry name" value="PROTEIN HEAT INTOLERANT 4-RELATED"/>
    <property type="match status" value="1"/>
</dbReference>
<dbReference type="Proteomes" id="UP000530660">
    <property type="component" value="Unassembled WGS sequence"/>
</dbReference>
<evidence type="ECO:0000313" key="2">
    <source>
        <dbReference type="Proteomes" id="UP000530660"/>
    </source>
</evidence>
<dbReference type="AlphaFoldDB" id="A0A7J7IK33"/>
<name>A0A7J7IK33_9RHOD</name>
<dbReference type="GO" id="GO:1900034">
    <property type="term" value="P:regulation of cellular response to heat"/>
    <property type="evidence" value="ECO:0007669"/>
    <property type="project" value="InterPro"/>
</dbReference>
<proteinExistence type="predicted"/>
<reference evidence="1 2" key="1">
    <citation type="journal article" date="2020" name="J. Phycol.">
        <title>Comparative genome analysis reveals Cyanidiococcus gen. nov., a new extremophilic red algal genus sister to Cyanidioschyzon (Cyanidioschyzonaceae, Rhodophyta).</title>
        <authorList>
            <person name="Liu S.-L."/>
            <person name="Chiang Y.-R."/>
            <person name="Yoon H.S."/>
            <person name="Fu H.-Y."/>
        </authorList>
    </citation>
    <scope>NUCLEOTIDE SEQUENCE [LARGE SCALE GENOMIC DNA]</scope>
    <source>
        <strain evidence="1 2">THAL066</strain>
    </source>
</reference>
<protein>
    <submittedName>
        <fullName evidence="1">Uncharacterized protein</fullName>
    </submittedName>
</protein>
<dbReference type="OrthoDB" id="20554at2759"/>
<comment type="caution">
    <text evidence="1">The sequence shown here is derived from an EMBL/GenBank/DDBJ whole genome shotgun (WGS) entry which is preliminary data.</text>
</comment>
<accession>A0A7J7IK33</accession>
<evidence type="ECO:0000313" key="1">
    <source>
        <dbReference type="EMBL" id="KAF6003044.1"/>
    </source>
</evidence>
<gene>
    <name evidence="1" type="ORF">F1559_003186</name>
</gene>
<dbReference type="PANTHER" id="PTHR33704:SF1">
    <property type="entry name" value="PROTEIN HEAT INTOLERANT 4-RELATED"/>
    <property type="match status" value="1"/>
</dbReference>
<dbReference type="EMBL" id="VWRR01000008">
    <property type="protein sequence ID" value="KAF6003044.1"/>
    <property type="molecule type" value="Genomic_DNA"/>
</dbReference>